<organism evidence="2 3">
    <name type="scientific">Alkalibaculum bacchi</name>
    <dbReference type="NCBI Taxonomy" id="645887"/>
    <lineage>
        <taxon>Bacteria</taxon>
        <taxon>Bacillati</taxon>
        <taxon>Bacillota</taxon>
        <taxon>Clostridia</taxon>
        <taxon>Eubacteriales</taxon>
        <taxon>Eubacteriaceae</taxon>
        <taxon>Alkalibaculum</taxon>
    </lineage>
</organism>
<protein>
    <recommendedName>
        <fullName evidence="1">Damage-control phosphatase ARMT1-like metal-binding domain-containing protein</fullName>
    </recommendedName>
</protein>
<dbReference type="InterPro" id="IPR036075">
    <property type="entry name" value="ARMT-1-like_metal-bd_sf"/>
</dbReference>
<dbReference type="SUPFAM" id="SSF111321">
    <property type="entry name" value="AF1104-like"/>
    <property type="match status" value="1"/>
</dbReference>
<sequence>MEITLDCIPCMLKQALESSRLVTNDIDKQKKIIEEALAVLLDYKKYKNSPDLVRKIQKIIINITGEEDPYYEIKRRDLRAAKEVYRFLIAFMQKKNRDLYWALKTAATGNNIDAAVYYDIDIEKCVESELEKEFYICDLDIFNNKLKEASNILIIGDNTGETIFDKVMIENMPKIPVVYAVRKSPILNDTTEKEAYESGLGQIATIVSTGCDAPGVILEECSDDFIKIYNNSDIIISKGQGNFEGLSERKENLFFLLKAKCPTIANKLKVDLNSYVFKYNGE</sequence>
<name>A0A366I9B7_9FIRM</name>
<evidence type="ECO:0000259" key="1">
    <source>
        <dbReference type="Pfam" id="PF01937"/>
    </source>
</evidence>
<dbReference type="InterPro" id="IPR002791">
    <property type="entry name" value="ARMT1-like_metal-bd"/>
</dbReference>
<gene>
    <name evidence="2" type="ORF">DES36_10742</name>
</gene>
<dbReference type="OrthoDB" id="9796465at2"/>
<dbReference type="Gene3D" id="1.10.8.380">
    <property type="entry name" value="Uncharacterised protein PF01937, DUF89, domain 1"/>
    <property type="match status" value="1"/>
</dbReference>
<dbReference type="AlphaFoldDB" id="A0A366I9B7"/>
<accession>A0A366I9B7</accession>
<dbReference type="Gene3D" id="3.40.50.10880">
    <property type="entry name" value="Uncharacterised protein PF01937, DUF89, domain 3"/>
    <property type="match status" value="1"/>
</dbReference>
<dbReference type="Gene3D" id="1.10.285.20">
    <property type="entry name" value="Uncharacterised protein PF01937, DUF89, domain 2"/>
    <property type="match status" value="1"/>
</dbReference>
<dbReference type="InterPro" id="IPR014444">
    <property type="entry name" value="PH1575-like"/>
</dbReference>
<reference evidence="2 3" key="1">
    <citation type="submission" date="2018-06" db="EMBL/GenBank/DDBJ databases">
        <title>Genomic Encyclopedia of Type Strains, Phase IV (KMG-IV): sequencing the most valuable type-strain genomes for metagenomic binning, comparative biology and taxonomic classification.</title>
        <authorList>
            <person name="Goeker M."/>
        </authorList>
    </citation>
    <scope>NUCLEOTIDE SEQUENCE [LARGE SCALE GENOMIC DNA]</scope>
    <source>
        <strain evidence="2 3">DSM 22112</strain>
    </source>
</reference>
<dbReference type="EMBL" id="QNRX01000007">
    <property type="protein sequence ID" value="RBP65305.1"/>
    <property type="molecule type" value="Genomic_DNA"/>
</dbReference>
<proteinExistence type="predicted"/>
<comment type="caution">
    <text evidence="2">The sequence shown here is derived from an EMBL/GenBank/DDBJ whole genome shotgun (WGS) entry which is preliminary data.</text>
</comment>
<dbReference type="Pfam" id="PF01937">
    <property type="entry name" value="ARMT1-like_dom"/>
    <property type="match status" value="1"/>
</dbReference>
<dbReference type="PIRSF" id="PIRSF006593">
    <property type="entry name" value="UCP006593"/>
    <property type="match status" value="1"/>
</dbReference>
<keyword evidence="3" id="KW-1185">Reference proteome</keyword>
<dbReference type="Proteomes" id="UP000253490">
    <property type="component" value="Unassembled WGS sequence"/>
</dbReference>
<dbReference type="RefSeq" id="WP_113920434.1">
    <property type="nucleotide sequence ID" value="NZ_QNRX01000007.1"/>
</dbReference>
<evidence type="ECO:0000313" key="3">
    <source>
        <dbReference type="Proteomes" id="UP000253490"/>
    </source>
</evidence>
<evidence type="ECO:0000313" key="2">
    <source>
        <dbReference type="EMBL" id="RBP65305.1"/>
    </source>
</evidence>
<feature type="domain" description="Damage-control phosphatase ARMT1-like metal-binding" evidence="1">
    <location>
        <begin position="6"/>
        <end position="273"/>
    </location>
</feature>